<organism evidence="2 3">
    <name type="scientific">Acinetobacter gerneri DSM 14967 = CIP 107464 = MTCC 9824</name>
    <dbReference type="NCBI Taxonomy" id="1120926"/>
    <lineage>
        <taxon>Bacteria</taxon>
        <taxon>Pseudomonadati</taxon>
        <taxon>Pseudomonadota</taxon>
        <taxon>Gammaproteobacteria</taxon>
        <taxon>Moraxellales</taxon>
        <taxon>Moraxellaceae</taxon>
        <taxon>Acinetobacter</taxon>
    </lineage>
</organism>
<keyword evidence="1" id="KW-0812">Transmembrane</keyword>
<dbReference type="InterPro" id="IPR047730">
    <property type="entry name" value="ABZJ_00895-like"/>
</dbReference>
<evidence type="ECO:0000313" key="2">
    <source>
        <dbReference type="EMBL" id="ENV35040.1"/>
    </source>
</evidence>
<evidence type="ECO:0000313" key="3">
    <source>
        <dbReference type="Proteomes" id="UP000013117"/>
    </source>
</evidence>
<dbReference type="EMBL" id="APPN01000050">
    <property type="protein sequence ID" value="ENV35040.1"/>
    <property type="molecule type" value="Genomic_DNA"/>
</dbReference>
<keyword evidence="1" id="KW-0472">Membrane</keyword>
<sequence>MRVIFNLKSIYANYLTITLLKNFILGNLMRFYLILFTVFYFLSVFITSIINIFINIPDAVNIALLFIVSTTIASIFINKEKRLPTTGEKQQLVWGSICGTTFIQLLYLAFILCYEDFNISYTIHQVPVWIWLLILFIVFGIEYFIFYMSYACCAKFFLKK</sequence>
<keyword evidence="3" id="KW-1185">Reference proteome</keyword>
<comment type="caution">
    <text evidence="2">The sequence shown here is derived from an EMBL/GenBank/DDBJ whole genome shotgun (WGS) entry which is preliminary data.</text>
</comment>
<protein>
    <submittedName>
        <fullName evidence="2">Uncharacterized protein</fullName>
    </submittedName>
</protein>
<feature type="transmembrane region" description="Helical" evidence="1">
    <location>
        <begin position="31"/>
        <end position="54"/>
    </location>
</feature>
<gene>
    <name evidence="2" type="ORF">F960_00690</name>
</gene>
<dbReference type="PATRIC" id="fig|1120926.3.peg.656"/>
<dbReference type="HOGENOM" id="CLU_1648445_0_0_6"/>
<feature type="transmembrane region" description="Helical" evidence="1">
    <location>
        <begin position="91"/>
        <end position="110"/>
    </location>
</feature>
<feature type="transmembrane region" description="Helical" evidence="1">
    <location>
        <begin position="60"/>
        <end position="79"/>
    </location>
</feature>
<keyword evidence="1" id="KW-1133">Transmembrane helix</keyword>
<accession>N8ZUB1</accession>
<dbReference type="STRING" id="202952.GCA_000747725_03001"/>
<proteinExistence type="predicted"/>
<dbReference type="NCBIfam" id="NF038216">
    <property type="entry name" value="ABZJ_00895_fam"/>
    <property type="match status" value="1"/>
</dbReference>
<feature type="transmembrane region" description="Helical" evidence="1">
    <location>
        <begin position="130"/>
        <end position="158"/>
    </location>
</feature>
<reference evidence="2 3" key="1">
    <citation type="submission" date="2013-02" db="EMBL/GenBank/DDBJ databases">
        <title>The Genome Sequence of Acinetobacter gerneri CIP 107464.</title>
        <authorList>
            <consortium name="The Broad Institute Genome Sequencing Platform"/>
            <consortium name="The Broad Institute Genome Sequencing Center for Infectious Disease"/>
            <person name="Cerqueira G."/>
            <person name="Feldgarden M."/>
            <person name="Courvalin P."/>
            <person name="Perichon B."/>
            <person name="Grillot-Courvalin C."/>
            <person name="Clermont D."/>
            <person name="Rocha E."/>
            <person name="Yoon E.-J."/>
            <person name="Nemec A."/>
            <person name="Walker B."/>
            <person name="Young S.K."/>
            <person name="Zeng Q."/>
            <person name="Gargeya S."/>
            <person name="Fitzgerald M."/>
            <person name="Haas B."/>
            <person name="Abouelleil A."/>
            <person name="Alvarado L."/>
            <person name="Arachchi H.M."/>
            <person name="Berlin A.M."/>
            <person name="Chapman S.B."/>
            <person name="Dewar J."/>
            <person name="Goldberg J."/>
            <person name="Griggs A."/>
            <person name="Gujja S."/>
            <person name="Hansen M."/>
            <person name="Howarth C."/>
            <person name="Imamovic A."/>
            <person name="Larimer J."/>
            <person name="McCowan C."/>
            <person name="Murphy C."/>
            <person name="Neiman D."/>
            <person name="Pearson M."/>
            <person name="Priest M."/>
            <person name="Roberts A."/>
            <person name="Saif S."/>
            <person name="Shea T."/>
            <person name="Sisk P."/>
            <person name="Sykes S."/>
            <person name="Wortman J."/>
            <person name="Nusbaum C."/>
            <person name="Birren B."/>
        </authorList>
    </citation>
    <scope>NUCLEOTIDE SEQUENCE [LARGE SCALE GENOMIC DNA]</scope>
    <source>
        <strain evidence="2 3">CIP 107464</strain>
    </source>
</reference>
<name>N8ZUB1_9GAMM</name>
<dbReference type="Proteomes" id="UP000013117">
    <property type="component" value="Unassembled WGS sequence"/>
</dbReference>
<evidence type="ECO:0000256" key="1">
    <source>
        <dbReference type="SAM" id="Phobius"/>
    </source>
</evidence>
<dbReference type="AlphaFoldDB" id="N8ZUB1"/>